<dbReference type="Proteomes" id="UP000185151">
    <property type="component" value="Unassembled WGS sequence"/>
</dbReference>
<dbReference type="AlphaFoldDB" id="A0A1N6IYB0"/>
<proteinExistence type="predicted"/>
<organism evidence="1 2">
    <name type="scientific">Paraburkholderia phenazinium</name>
    <dbReference type="NCBI Taxonomy" id="60549"/>
    <lineage>
        <taxon>Bacteria</taxon>
        <taxon>Pseudomonadati</taxon>
        <taxon>Pseudomonadota</taxon>
        <taxon>Betaproteobacteria</taxon>
        <taxon>Burkholderiales</taxon>
        <taxon>Burkholderiaceae</taxon>
        <taxon>Paraburkholderia</taxon>
    </lineage>
</organism>
<protein>
    <submittedName>
        <fullName evidence="1">Uncharacterized protein</fullName>
    </submittedName>
</protein>
<evidence type="ECO:0000313" key="2">
    <source>
        <dbReference type="Proteomes" id="UP000185151"/>
    </source>
</evidence>
<sequence>MPRETLRGNLAIHSGNQDSEWITRCLAQRLESFHETLCKRLDCQDLIP</sequence>
<evidence type="ECO:0000313" key="1">
    <source>
        <dbReference type="EMBL" id="SIO37002.1"/>
    </source>
</evidence>
<keyword evidence="2" id="KW-1185">Reference proteome</keyword>
<dbReference type="EMBL" id="FSRU01000001">
    <property type="protein sequence ID" value="SIO37002.1"/>
    <property type="molecule type" value="Genomic_DNA"/>
</dbReference>
<reference evidence="1 2" key="1">
    <citation type="submission" date="2016-11" db="EMBL/GenBank/DDBJ databases">
        <authorList>
            <person name="Jaros S."/>
            <person name="Januszkiewicz K."/>
            <person name="Wedrychowicz H."/>
        </authorList>
    </citation>
    <scope>NUCLEOTIDE SEQUENCE [LARGE SCALE GENOMIC DNA]</scope>
    <source>
        <strain evidence="1 2">GAS95</strain>
    </source>
</reference>
<gene>
    <name evidence="1" type="ORF">SAMN05444165_2607</name>
</gene>
<accession>A0A1N6IYB0</accession>
<name>A0A1N6IYB0_9BURK</name>